<sequence length="65" mass="7280">MFEKSVCALLPSFTPTPCVYEWLSEIDATNPHSFAVDQCKSASVNEPPSPLSPWLLMYFSTINQL</sequence>
<accession>A0A8J4U6E4</accession>
<keyword evidence="2" id="KW-1185">Reference proteome</keyword>
<proteinExistence type="predicted"/>
<comment type="caution">
    <text evidence="1">The sequence shown here is derived from an EMBL/GenBank/DDBJ whole genome shotgun (WGS) entry which is preliminary data.</text>
</comment>
<dbReference type="Proteomes" id="UP000727407">
    <property type="component" value="Unassembled WGS sequence"/>
</dbReference>
<organism evidence="1 2">
    <name type="scientific">Clarias magur</name>
    <name type="common">Asian catfish</name>
    <name type="synonym">Macropteronotus magur</name>
    <dbReference type="NCBI Taxonomy" id="1594786"/>
    <lineage>
        <taxon>Eukaryota</taxon>
        <taxon>Metazoa</taxon>
        <taxon>Chordata</taxon>
        <taxon>Craniata</taxon>
        <taxon>Vertebrata</taxon>
        <taxon>Euteleostomi</taxon>
        <taxon>Actinopterygii</taxon>
        <taxon>Neopterygii</taxon>
        <taxon>Teleostei</taxon>
        <taxon>Ostariophysi</taxon>
        <taxon>Siluriformes</taxon>
        <taxon>Clariidae</taxon>
        <taxon>Clarias</taxon>
    </lineage>
</organism>
<dbReference type="EMBL" id="QNUK01000040">
    <property type="protein sequence ID" value="KAF5905809.1"/>
    <property type="molecule type" value="Genomic_DNA"/>
</dbReference>
<name>A0A8J4U6E4_CLAMG</name>
<gene>
    <name evidence="1" type="ORF">DAT39_004562</name>
</gene>
<reference evidence="1" key="1">
    <citation type="submission" date="2020-07" db="EMBL/GenBank/DDBJ databases">
        <title>Clarias magur genome sequencing, assembly and annotation.</title>
        <authorList>
            <person name="Kushwaha B."/>
            <person name="Kumar R."/>
            <person name="Das P."/>
            <person name="Joshi C.G."/>
            <person name="Kumar D."/>
            <person name="Nagpure N.S."/>
            <person name="Pandey M."/>
            <person name="Agarwal S."/>
            <person name="Srivastava S."/>
            <person name="Singh M."/>
            <person name="Sahoo L."/>
            <person name="Jayasankar P."/>
            <person name="Meher P.K."/>
            <person name="Koringa P.G."/>
            <person name="Iquebal M.A."/>
            <person name="Das S.P."/>
            <person name="Bit A."/>
            <person name="Patnaik S."/>
            <person name="Patel N."/>
            <person name="Shah T.M."/>
            <person name="Hinsu A."/>
            <person name="Jena J.K."/>
        </authorList>
    </citation>
    <scope>NUCLEOTIDE SEQUENCE</scope>
    <source>
        <strain evidence="1">CIFAMagur01</strain>
        <tissue evidence="1">Testis</tissue>
    </source>
</reference>
<protein>
    <submittedName>
        <fullName evidence="1">Uncharacterized protein</fullName>
    </submittedName>
</protein>
<evidence type="ECO:0000313" key="1">
    <source>
        <dbReference type="EMBL" id="KAF5905809.1"/>
    </source>
</evidence>
<evidence type="ECO:0000313" key="2">
    <source>
        <dbReference type="Proteomes" id="UP000727407"/>
    </source>
</evidence>
<dbReference type="AlphaFoldDB" id="A0A8J4U6E4"/>